<evidence type="ECO:0000313" key="1">
    <source>
        <dbReference type="EMBL" id="MFC5395563.1"/>
    </source>
</evidence>
<accession>A0ABW0HGS2</accession>
<name>A0ABW0HGS2_9HYPH</name>
<dbReference type="Gene3D" id="3.10.450.50">
    <property type="match status" value="1"/>
</dbReference>
<evidence type="ECO:0000313" key="2">
    <source>
        <dbReference type="Proteomes" id="UP001596104"/>
    </source>
</evidence>
<dbReference type="EMBL" id="JBHSLV010000055">
    <property type="protein sequence ID" value="MFC5395563.1"/>
    <property type="molecule type" value="Genomic_DNA"/>
</dbReference>
<sequence length="136" mass="15071">MKEIMMTSQSMPPAENINELVALTKTYFDAVYAMDADGFATIFDPAASVTRRGDGNSVVVTPVAAWLDMVRSLRSPRDAGSVRADQILSIAVTRDMALLKLRVRIPPREMTDLLSCFYLNGRWQIVQKVFAAETLA</sequence>
<dbReference type="InterPro" id="IPR032710">
    <property type="entry name" value="NTF2-like_dom_sf"/>
</dbReference>
<reference evidence="2" key="1">
    <citation type="journal article" date="2019" name="Int. J. Syst. Evol. Microbiol.">
        <title>The Global Catalogue of Microorganisms (GCM) 10K type strain sequencing project: providing services to taxonomists for standard genome sequencing and annotation.</title>
        <authorList>
            <consortium name="The Broad Institute Genomics Platform"/>
            <consortium name="The Broad Institute Genome Sequencing Center for Infectious Disease"/>
            <person name="Wu L."/>
            <person name="Ma J."/>
        </authorList>
    </citation>
    <scope>NUCLEOTIDE SEQUENCE [LARGE SCALE GENOMIC DNA]</scope>
    <source>
        <strain evidence="2">CGMCC 1.16326</strain>
    </source>
</reference>
<gene>
    <name evidence="1" type="ORF">ACFPPC_23310</name>
</gene>
<organism evidence="1 2">
    <name type="scientific">Bosea vestrisii</name>
    <dbReference type="NCBI Taxonomy" id="151416"/>
    <lineage>
        <taxon>Bacteria</taxon>
        <taxon>Pseudomonadati</taxon>
        <taxon>Pseudomonadota</taxon>
        <taxon>Alphaproteobacteria</taxon>
        <taxon>Hyphomicrobiales</taxon>
        <taxon>Boseaceae</taxon>
        <taxon>Bosea</taxon>
    </lineage>
</organism>
<proteinExistence type="predicted"/>
<dbReference type="Pfam" id="PF12893">
    <property type="entry name" value="Lumazine_bd_2"/>
    <property type="match status" value="1"/>
</dbReference>
<dbReference type="InterPro" id="IPR039437">
    <property type="entry name" value="FrzH/put_lumazine-bd"/>
</dbReference>
<keyword evidence="2" id="KW-1185">Reference proteome</keyword>
<comment type="caution">
    <text evidence="1">The sequence shown here is derived from an EMBL/GenBank/DDBJ whole genome shotgun (WGS) entry which is preliminary data.</text>
</comment>
<protein>
    <submittedName>
        <fullName evidence="1">Nuclear transport factor 2 family protein</fullName>
    </submittedName>
</protein>
<dbReference type="SUPFAM" id="SSF54427">
    <property type="entry name" value="NTF2-like"/>
    <property type="match status" value="1"/>
</dbReference>
<dbReference type="Proteomes" id="UP001596104">
    <property type="component" value="Unassembled WGS sequence"/>
</dbReference>